<reference evidence="1 2" key="1">
    <citation type="submission" date="2024-10" db="EMBL/GenBank/DDBJ databases">
        <title>Updated reference genomes for cyclostephanoid diatoms.</title>
        <authorList>
            <person name="Roberts W.R."/>
            <person name="Alverson A.J."/>
        </authorList>
    </citation>
    <scope>NUCLEOTIDE SEQUENCE [LARGE SCALE GENOMIC DNA]</scope>
    <source>
        <strain evidence="1 2">AJA010-31</strain>
    </source>
</reference>
<keyword evidence="2" id="KW-1185">Reference proteome</keyword>
<dbReference type="Proteomes" id="UP001530400">
    <property type="component" value="Unassembled WGS sequence"/>
</dbReference>
<accession>A0ABD3NXY2</accession>
<organism evidence="1 2">
    <name type="scientific">Cyclotella atomus</name>
    <dbReference type="NCBI Taxonomy" id="382360"/>
    <lineage>
        <taxon>Eukaryota</taxon>
        <taxon>Sar</taxon>
        <taxon>Stramenopiles</taxon>
        <taxon>Ochrophyta</taxon>
        <taxon>Bacillariophyta</taxon>
        <taxon>Coscinodiscophyceae</taxon>
        <taxon>Thalassiosirophycidae</taxon>
        <taxon>Stephanodiscales</taxon>
        <taxon>Stephanodiscaceae</taxon>
        <taxon>Cyclotella</taxon>
    </lineage>
</organism>
<dbReference type="AlphaFoldDB" id="A0ABD3NXY2"/>
<gene>
    <name evidence="1" type="ORF">ACHAWO_004465</name>
</gene>
<dbReference type="Gene3D" id="3.30.1060.10">
    <property type="entry name" value="Peptide methionine sulphoxide reductase MsrA"/>
    <property type="match status" value="1"/>
</dbReference>
<evidence type="ECO:0008006" key="3">
    <source>
        <dbReference type="Google" id="ProtNLM"/>
    </source>
</evidence>
<name>A0ABD3NXY2_9STRA</name>
<sequence>MFQSFQTHPISILQDHSSRLLSKMKSFIIAALLPLIQSAAYIIPTSSSKTVSPPANNRRALLQQSIAGLAAALTLPRSATASDLQDVYFGAGCFWHVQHEFVLAERNVLNRKDSELTSRTGYAGGFKTDDEGRVCYHNFQGVADYGKLGHGEVVGMTIPEDKVGDFAVEYFKLFGDKGERADPMDKGGEYRSLLGLPGGTKHPQYQLVQAAGEARGMILKDGKGNDPDTLGKRIVYVMDSNKFPFYQAEVYHQYHNDFLTPAYGKEYNNLVNAAVEDGRIKITGCPS</sequence>
<dbReference type="EMBL" id="JALLPJ020000874">
    <property type="protein sequence ID" value="KAL3780819.1"/>
    <property type="molecule type" value="Genomic_DNA"/>
</dbReference>
<comment type="caution">
    <text evidence="1">The sequence shown here is derived from an EMBL/GenBank/DDBJ whole genome shotgun (WGS) entry which is preliminary data.</text>
</comment>
<proteinExistence type="predicted"/>
<protein>
    <recommendedName>
        <fullName evidence="3">Peptide-methionine (S)-S-oxide reductase</fullName>
    </recommendedName>
</protein>
<dbReference type="InterPro" id="IPR036509">
    <property type="entry name" value="Met_Sox_Rdtase_MsrA_sf"/>
</dbReference>
<dbReference type="SUPFAM" id="SSF55068">
    <property type="entry name" value="Peptide methionine sulfoxide reductase"/>
    <property type="match status" value="1"/>
</dbReference>
<evidence type="ECO:0000313" key="1">
    <source>
        <dbReference type="EMBL" id="KAL3780819.1"/>
    </source>
</evidence>
<evidence type="ECO:0000313" key="2">
    <source>
        <dbReference type="Proteomes" id="UP001530400"/>
    </source>
</evidence>